<feature type="compositionally biased region" description="Basic residues" evidence="1">
    <location>
        <begin position="249"/>
        <end position="259"/>
    </location>
</feature>
<evidence type="ECO:0000313" key="2">
    <source>
        <dbReference type="EMBL" id="CEP02345.1"/>
    </source>
</evidence>
<dbReference type="EMBL" id="CDSF01000124">
    <property type="protein sequence ID" value="CEP02345.1"/>
    <property type="molecule type" value="Genomic_DNA"/>
</dbReference>
<protein>
    <submittedName>
        <fullName evidence="2">Uncharacterized protein</fullName>
    </submittedName>
</protein>
<keyword evidence="4" id="KW-1185">Reference proteome</keyword>
<feature type="region of interest" description="Disordered" evidence="1">
    <location>
        <begin position="92"/>
        <end position="149"/>
    </location>
</feature>
<proteinExistence type="predicted"/>
<evidence type="ECO:0000313" key="4">
    <source>
        <dbReference type="Proteomes" id="UP000039324"/>
    </source>
</evidence>
<accession>A0A0G4J448</accession>
<dbReference type="Proteomes" id="UP000039324">
    <property type="component" value="Unassembled WGS sequence"/>
</dbReference>
<geneLocation type="mitochondrion" evidence="3"/>
<evidence type="ECO:0000313" key="3">
    <source>
        <dbReference type="EMBL" id="SPQ93729.1"/>
    </source>
</evidence>
<reference evidence="2 4" key="1">
    <citation type="submission" date="2015-02" db="EMBL/GenBank/DDBJ databases">
        <authorList>
            <person name="Chooi Y.-H."/>
        </authorList>
    </citation>
    <scope>NUCLEOTIDE SEQUENCE [LARGE SCALE GENOMIC DNA]</scope>
    <source>
        <strain evidence="2">E3</strain>
    </source>
</reference>
<evidence type="ECO:0000256" key="1">
    <source>
        <dbReference type="SAM" id="MobiDB-lite"/>
    </source>
</evidence>
<feature type="region of interest" description="Disordered" evidence="1">
    <location>
        <begin position="240"/>
        <end position="259"/>
    </location>
</feature>
<feature type="compositionally biased region" description="Low complexity" evidence="1">
    <location>
        <begin position="95"/>
        <end position="108"/>
    </location>
</feature>
<gene>
    <name evidence="2" type="ORF">PBRA_008929</name>
    <name evidence="3" type="ORF">PLBR_LOCUS944</name>
</gene>
<dbReference type="OrthoDB" id="543067at2759"/>
<evidence type="ECO:0000313" key="5">
    <source>
        <dbReference type="Proteomes" id="UP000290189"/>
    </source>
</evidence>
<feature type="region of interest" description="Disordered" evidence="1">
    <location>
        <begin position="169"/>
        <end position="203"/>
    </location>
</feature>
<dbReference type="EMBL" id="OVEO01000001">
    <property type="protein sequence ID" value="SPQ93729.1"/>
    <property type="molecule type" value="Genomic_DNA"/>
</dbReference>
<keyword evidence="3" id="KW-0496">Mitochondrion</keyword>
<dbReference type="Proteomes" id="UP000290189">
    <property type="component" value="Unassembled WGS sequence"/>
</dbReference>
<feature type="region of interest" description="Disordered" evidence="1">
    <location>
        <begin position="331"/>
        <end position="374"/>
    </location>
</feature>
<organism evidence="2 4">
    <name type="scientific">Plasmodiophora brassicae</name>
    <name type="common">Clubroot disease agent</name>
    <dbReference type="NCBI Taxonomy" id="37360"/>
    <lineage>
        <taxon>Eukaryota</taxon>
        <taxon>Sar</taxon>
        <taxon>Rhizaria</taxon>
        <taxon>Endomyxa</taxon>
        <taxon>Phytomyxea</taxon>
        <taxon>Plasmodiophorida</taxon>
        <taxon>Plasmodiophoridae</taxon>
        <taxon>Plasmodiophora</taxon>
    </lineage>
</organism>
<dbReference type="AlphaFoldDB" id="A0A0G4J448"/>
<sequence>MSTLDALRRNTLLRQYLHRFDERDWPEVVKLTMIIGVHSMKLNEYEKQTLTIDKLREYCSQGSVATAVREALPGLAQSLDDVRSQISALKGEVDPNPQAAPPAAAVTGPNPPAPATQVMRPATTRSRVAPGWRNNTSRLQHREARSQYSRQTVHGLYDDSGTVAQVLAPPATKPKAKAPAKPKPREPPRLAYSVPKDAKPADDTLVTSRFVDVPPSSRSLHAMADEMIPVKQSARAKLKKNATTSSSKSRAKHAVPRHLRHVESKIKERVRQDRAVAAEHKTALHKAMSDVMMFGLDANAAKSQAGRPKPTADPGAVLGIADSFLKNPLMTPFVGRTPDHDELDLERDTPAKGADRPVPPGPPRPEGAAPESTDELAARLRMWICPSGDVDDSTDAGRVPREPPAEVLDSLRRSQAQATSGATVAGTAEFTSVRQWTILPNDGPEEEARSVSSARHHWMTPAESDLFEGAADGIGQSPFRSSDSVEWRFAKDVFD</sequence>
<name>A0A0G4J448_PLABS</name>
<dbReference type="STRING" id="37360.A0A0G4J448"/>
<feature type="compositionally biased region" description="Basic and acidic residues" evidence="1">
    <location>
        <begin position="346"/>
        <end position="355"/>
    </location>
</feature>
<reference evidence="3 5" key="2">
    <citation type="submission" date="2018-03" db="EMBL/GenBank/DDBJ databases">
        <authorList>
            <person name="Fogelqvist J."/>
        </authorList>
    </citation>
    <scope>NUCLEOTIDE SEQUENCE [LARGE SCALE GENOMIC DNA]</scope>
</reference>